<feature type="binding site" evidence="2">
    <location>
        <position position="44"/>
    </location>
    <ligand>
        <name>Fe cation</name>
        <dbReference type="ChEBI" id="CHEBI:24875"/>
        <label>1</label>
    </ligand>
</feature>
<feature type="binding site" evidence="2">
    <location>
        <position position="178"/>
    </location>
    <ligand>
        <name>Fe cation</name>
        <dbReference type="ChEBI" id="CHEBI:24875"/>
        <label>1</label>
    </ligand>
</feature>
<proteinExistence type="predicted"/>
<reference evidence="4" key="1">
    <citation type="submission" date="2016-10" db="EMBL/GenBank/DDBJ databases">
        <authorList>
            <person name="Varghese N."/>
            <person name="Submissions S."/>
        </authorList>
    </citation>
    <scope>NUCLEOTIDE SEQUENCE [LARGE SCALE GENOMIC DNA]</scope>
    <source>
        <strain evidence="4">DSM 8415</strain>
    </source>
</reference>
<feature type="active site" description="Proton donor" evidence="1">
    <location>
        <position position="72"/>
    </location>
</feature>
<protein>
    <recommendedName>
        <fullName evidence="5">TIGR00282 family metallophosphoesterase</fullName>
    </recommendedName>
</protein>
<dbReference type="SUPFAM" id="SSF56300">
    <property type="entry name" value="Metallo-dependent phosphatases"/>
    <property type="match status" value="1"/>
</dbReference>
<dbReference type="GO" id="GO:0046872">
    <property type="term" value="F:metal ion binding"/>
    <property type="evidence" value="ECO:0007669"/>
    <property type="project" value="UniProtKB-KW"/>
</dbReference>
<name>A0A1G6KQ10_9BACT</name>
<feature type="binding site" evidence="2">
    <location>
        <position position="151"/>
    </location>
    <ligand>
        <name>Fe cation</name>
        <dbReference type="ChEBI" id="CHEBI:24875"/>
        <label>2</label>
    </ligand>
</feature>
<evidence type="ECO:0000313" key="4">
    <source>
        <dbReference type="Proteomes" id="UP000199411"/>
    </source>
</evidence>
<dbReference type="Proteomes" id="UP000199411">
    <property type="component" value="Unassembled WGS sequence"/>
</dbReference>
<feature type="binding site" evidence="2">
    <location>
        <position position="176"/>
    </location>
    <ligand>
        <name>Fe cation</name>
        <dbReference type="ChEBI" id="CHEBI:24875"/>
        <label>2</label>
    </ligand>
</feature>
<feature type="binding site" evidence="2">
    <location>
        <position position="44"/>
    </location>
    <ligand>
        <name>Fe cation</name>
        <dbReference type="ChEBI" id="CHEBI:24875"/>
        <label>2</label>
    </ligand>
</feature>
<sequence>MQTEFLRILFVGDIVGDVGRKIVIDKLDFLKEKYAYDVAIANIENLAGGFGITKETYDAIEPYFDAFTTGNHVWDKKDFLINIDSMNKVARPFNMPNTKGKPYVIVEKNYTQVLVATFLGRIFMNPVENPFILLNQLIREDLPTIKIIDFHAETTSEKQAFGWFCDGKVSAILGTHTHVQTNDEKILPGGTAYITDVGLTGCHGGVIGFKKQAIIEKFITYMPTKFDVCKEDLRLNACIVDINVYTGKALNIEKINEA</sequence>
<dbReference type="PIRSF" id="PIRSF004789">
    <property type="entry name" value="DR1281"/>
    <property type="match status" value="1"/>
</dbReference>
<dbReference type="PANTHER" id="PTHR36303">
    <property type="entry name" value="2',3'-CYCLIC-NUCLEOTIDE 2'-PHOSPHODIESTERASE"/>
    <property type="match status" value="1"/>
</dbReference>
<dbReference type="Gene3D" id="3.60.21.10">
    <property type="match status" value="1"/>
</dbReference>
<dbReference type="EMBL" id="FMYU01000004">
    <property type="protein sequence ID" value="SDC33064.1"/>
    <property type="molecule type" value="Genomic_DNA"/>
</dbReference>
<dbReference type="RefSeq" id="WP_216818728.1">
    <property type="nucleotide sequence ID" value="NZ_FMYU01000004.1"/>
</dbReference>
<dbReference type="GO" id="GO:0004113">
    <property type="term" value="F:2',3'-cyclic-nucleotide 3'-phosphodiesterase activity"/>
    <property type="evidence" value="ECO:0007669"/>
    <property type="project" value="TreeGrafter"/>
</dbReference>
<dbReference type="NCBIfam" id="TIGR00282">
    <property type="entry name" value="TIGR00282 family metallophosphoesterase"/>
    <property type="match status" value="1"/>
</dbReference>
<dbReference type="InterPro" id="IPR029052">
    <property type="entry name" value="Metallo-depent_PP-like"/>
</dbReference>
<dbReference type="PANTHER" id="PTHR36303:SF1">
    <property type="entry name" value="2',3'-CYCLIC-NUCLEOTIDE 2'-PHOSPHODIESTERASE"/>
    <property type="match status" value="1"/>
</dbReference>
<dbReference type="Pfam" id="PF13277">
    <property type="entry name" value="YmdB"/>
    <property type="match status" value="1"/>
</dbReference>
<keyword evidence="4" id="KW-1185">Reference proteome</keyword>
<organism evidence="3 4">
    <name type="scientific">Desulfurella multipotens</name>
    <dbReference type="NCBI Taxonomy" id="79269"/>
    <lineage>
        <taxon>Bacteria</taxon>
        <taxon>Pseudomonadati</taxon>
        <taxon>Campylobacterota</taxon>
        <taxon>Desulfurellia</taxon>
        <taxon>Desulfurellales</taxon>
        <taxon>Desulfurellaceae</taxon>
        <taxon>Desulfurella</taxon>
    </lineage>
</organism>
<feature type="binding site" evidence="2">
    <location>
        <position position="13"/>
    </location>
    <ligand>
        <name>Fe cation</name>
        <dbReference type="ChEBI" id="CHEBI:24875"/>
        <label>1</label>
    </ligand>
</feature>
<keyword evidence="2" id="KW-0479">Metal-binding</keyword>
<feature type="binding site" evidence="2">
    <location>
        <position position="71"/>
    </location>
    <ligand>
        <name>Fe cation</name>
        <dbReference type="ChEBI" id="CHEBI:24875"/>
        <label>2</label>
    </ligand>
</feature>
<accession>A0A1G6KQ10</accession>
<evidence type="ECO:0000256" key="1">
    <source>
        <dbReference type="PIRSR" id="PIRSR004789-50"/>
    </source>
</evidence>
<dbReference type="InterPro" id="IPR005235">
    <property type="entry name" value="YmdB-like"/>
</dbReference>
<evidence type="ECO:0008006" key="5">
    <source>
        <dbReference type="Google" id="ProtNLM"/>
    </source>
</evidence>
<dbReference type="AlphaFoldDB" id="A0A1G6KQ10"/>
<gene>
    <name evidence="3" type="ORF">SAMN05660835_00657</name>
</gene>
<evidence type="ECO:0000256" key="2">
    <source>
        <dbReference type="PIRSR" id="PIRSR004789-51"/>
    </source>
</evidence>
<feature type="binding site" evidence="2">
    <location>
        <position position="45"/>
    </location>
    <ligand>
        <name>Fe cation</name>
        <dbReference type="ChEBI" id="CHEBI:24875"/>
        <label>1</label>
    </ligand>
</feature>
<evidence type="ECO:0000313" key="3">
    <source>
        <dbReference type="EMBL" id="SDC33064.1"/>
    </source>
</evidence>